<reference evidence="2" key="1">
    <citation type="submission" date="2023-01" db="EMBL/GenBank/DDBJ databases">
        <title>Metagenome sequencing of chrysophaentin producing Chrysophaeum taylorii.</title>
        <authorList>
            <person name="Davison J."/>
            <person name="Bewley C."/>
        </authorList>
    </citation>
    <scope>NUCLEOTIDE SEQUENCE</scope>
    <source>
        <strain evidence="2">NIES-1699</strain>
    </source>
</reference>
<dbReference type="Gene3D" id="3.40.50.300">
    <property type="entry name" value="P-loop containing nucleotide triphosphate hydrolases"/>
    <property type="match status" value="1"/>
</dbReference>
<evidence type="ECO:0008006" key="4">
    <source>
        <dbReference type="Google" id="ProtNLM"/>
    </source>
</evidence>
<dbReference type="SUPFAM" id="SSF52540">
    <property type="entry name" value="P-loop containing nucleoside triphosphate hydrolases"/>
    <property type="match status" value="1"/>
</dbReference>
<evidence type="ECO:0000313" key="3">
    <source>
        <dbReference type="Proteomes" id="UP001230188"/>
    </source>
</evidence>
<keyword evidence="3" id="KW-1185">Reference proteome</keyword>
<sequence length="289" mass="32822">MHLIGWLLLVVSASADFQCRFDDDEGNKKQALRGTMLVLKSPRVGSTYLRSVLEAHPNVVLEWEVGSISNVKKSMACANASIPRACGASINDFVKTRERTCEIFRLVAAMTPRVVLQLRWNVVEKSLSAYRLFNRDFVSRKKRCRDDEACVDALRVDAKAIATGARRGDETIRATVAAATWLASPYIFVFYEDLIRETRTVLVKIYDFLGVPRCDACARPARFSPLEVPNLDELVAAFSSDLDDAEYLRMLDPRFNLEVHTPTRLARLQGEKNAHDRRNFTVGHWRRRT</sequence>
<keyword evidence="1" id="KW-0732">Signal</keyword>
<proteinExistence type="predicted"/>
<evidence type="ECO:0000256" key="1">
    <source>
        <dbReference type="SAM" id="SignalP"/>
    </source>
</evidence>
<name>A0AAD7UN56_9STRA</name>
<dbReference type="InterPro" id="IPR027417">
    <property type="entry name" value="P-loop_NTPase"/>
</dbReference>
<dbReference type="EMBL" id="JAQMWT010000038">
    <property type="protein sequence ID" value="KAJ8612915.1"/>
    <property type="molecule type" value="Genomic_DNA"/>
</dbReference>
<feature type="chain" id="PRO_5042092589" description="Protein-tyrosine sulfotransferase" evidence="1">
    <location>
        <begin position="16"/>
        <end position="289"/>
    </location>
</feature>
<feature type="signal peptide" evidence="1">
    <location>
        <begin position="1"/>
        <end position="15"/>
    </location>
</feature>
<evidence type="ECO:0000313" key="2">
    <source>
        <dbReference type="EMBL" id="KAJ8612915.1"/>
    </source>
</evidence>
<gene>
    <name evidence="2" type="ORF">CTAYLR_006185</name>
</gene>
<protein>
    <recommendedName>
        <fullName evidence="4">Protein-tyrosine sulfotransferase</fullName>
    </recommendedName>
</protein>
<dbReference type="AlphaFoldDB" id="A0AAD7UN56"/>
<dbReference type="Proteomes" id="UP001230188">
    <property type="component" value="Unassembled WGS sequence"/>
</dbReference>
<comment type="caution">
    <text evidence="2">The sequence shown here is derived from an EMBL/GenBank/DDBJ whole genome shotgun (WGS) entry which is preliminary data.</text>
</comment>
<organism evidence="2 3">
    <name type="scientific">Chrysophaeum taylorii</name>
    <dbReference type="NCBI Taxonomy" id="2483200"/>
    <lineage>
        <taxon>Eukaryota</taxon>
        <taxon>Sar</taxon>
        <taxon>Stramenopiles</taxon>
        <taxon>Ochrophyta</taxon>
        <taxon>Pelagophyceae</taxon>
        <taxon>Pelagomonadales</taxon>
        <taxon>Pelagomonadaceae</taxon>
        <taxon>Chrysophaeum</taxon>
    </lineage>
</organism>
<accession>A0AAD7UN56</accession>